<dbReference type="RefSeq" id="WP_157621691.1">
    <property type="nucleotide sequence ID" value="NZ_CP014989.1"/>
</dbReference>
<evidence type="ECO:0008006" key="4">
    <source>
        <dbReference type="Google" id="ProtNLM"/>
    </source>
</evidence>
<gene>
    <name evidence="2" type="ORF">SGUI_0309</name>
</gene>
<sequence length="145" mass="15598">MDRNFLDLLQELRVLQTGTQILAGFLLTLPFQARFTDLEAYQRGLFLLAVALAVATTAVLVAPVSAHRVLFRHHLKEQLVVVSHRLTRVGLVLLGLTMATVLCLIVSVVLDDTAGVVAAVVAVVVFGGVWGAVPYAVRRAAERGA</sequence>
<keyword evidence="1" id="KW-1133">Transmembrane helix</keyword>
<dbReference type="OrthoDB" id="3625784at2"/>
<feature type="transmembrane region" description="Helical" evidence="1">
    <location>
        <begin position="45"/>
        <end position="66"/>
    </location>
</feature>
<dbReference type="InterPro" id="IPR046291">
    <property type="entry name" value="DUF6328"/>
</dbReference>
<organism evidence="2 3">
    <name type="scientific">Serinicoccus hydrothermalis</name>
    <dbReference type="NCBI Taxonomy" id="1758689"/>
    <lineage>
        <taxon>Bacteria</taxon>
        <taxon>Bacillati</taxon>
        <taxon>Actinomycetota</taxon>
        <taxon>Actinomycetes</taxon>
        <taxon>Micrococcales</taxon>
        <taxon>Ornithinimicrobiaceae</taxon>
        <taxon>Serinicoccus</taxon>
    </lineage>
</organism>
<evidence type="ECO:0000313" key="2">
    <source>
        <dbReference type="EMBL" id="ANS77705.1"/>
    </source>
</evidence>
<reference evidence="2 3" key="1">
    <citation type="submission" date="2016-03" db="EMBL/GenBank/DDBJ databases">
        <title>Shallow-sea hydrothermal system.</title>
        <authorList>
            <person name="Tang K."/>
        </authorList>
    </citation>
    <scope>NUCLEOTIDE SEQUENCE [LARGE SCALE GENOMIC DNA]</scope>
    <source>
        <strain evidence="2 3">JLT9</strain>
    </source>
</reference>
<keyword evidence="3" id="KW-1185">Reference proteome</keyword>
<dbReference type="KEGG" id="serj:SGUI_0309"/>
<dbReference type="PATRIC" id="fig|1758689.4.peg.315"/>
<evidence type="ECO:0000313" key="3">
    <source>
        <dbReference type="Proteomes" id="UP000092482"/>
    </source>
</evidence>
<dbReference type="STRING" id="1758689.SGUI_0309"/>
<dbReference type="Pfam" id="PF19853">
    <property type="entry name" value="DUF6328"/>
    <property type="match status" value="1"/>
</dbReference>
<feature type="transmembrane region" description="Helical" evidence="1">
    <location>
        <begin position="116"/>
        <end position="137"/>
    </location>
</feature>
<protein>
    <recommendedName>
        <fullName evidence="4">Sodium:proton antiporter</fullName>
    </recommendedName>
</protein>
<evidence type="ECO:0000256" key="1">
    <source>
        <dbReference type="SAM" id="Phobius"/>
    </source>
</evidence>
<proteinExistence type="predicted"/>
<keyword evidence="1" id="KW-0472">Membrane</keyword>
<dbReference type="EMBL" id="CP014989">
    <property type="protein sequence ID" value="ANS77705.1"/>
    <property type="molecule type" value="Genomic_DNA"/>
</dbReference>
<feature type="transmembrane region" description="Helical" evidence="1">
    <location>
        <begin position="86"/>
        <end position="110"/>
    </location>
</feature>
<dbReference type="AlphaFoldDB" id="A0A1B1N8J3"/>
<name>A0A1B1N8J3_9MICO</name>
<dbReference type="Proteomes" id="UP000092482">
    <property type="component" value="Chromosome"/>
</dbReference>
<accession>A0A1B1N8J3</accession>
<keyword evidence="1" id="KW-0812">Transmembrane</keyword>